<accession>A0ABV4BSA2</accession>
<reference evidence="6 7" key="1">
    <citation type="submission" date="2024-08" db="EMBL/GenBank/DDBJ databases">
        <title>Clostridium lapicellarii sp. nov., and Clostridium renhuaiense sp. nov., two species isolated from the mud in a fermentation cellar used for producing sauce-flavour Chinese liquors.</title>
        <authorList>
            <person name="Yang F."/>
            <person name="Wang H."/>
            <person name="Chen L.Q."/>
            <person name="Zhou N."/>
            <person name="Lu J.J."/>
            <person name="Pu X.X."/>
            <person name="Wan B."/>
            <person name="Wang L."/>
            <person name="Liu S.J."/>
        </authorList>
    </citation>
    <scope>NUCLEOTIDE SEQUENCE [LARGE SCALE GENOMIC DNA]</scope>
    <source>
        <strain evidence="6 7">MT-5</strain>
    </source>
</reference>
<comment type="caution">
    <text evidence="6">The sequence shown here is derived from an EMBL/GenBank/DDBJ whole genome shotgun (WGS) entry which is preliminary data.</text>
</comment>
<proteinExistence type="predicted"/>
<evidence type="ECO:0000256" key="2">
    <source>
        <dbReference type="ARBA" id="ARBA00022692"/>
    </source>
</evidence>
<dbReference type="PANTHER" id="PTHR43520">
    <property type="entry name" value="ATP7, ISOFORM B"/>
    <property type="match status" value="1"/>
</dbReference>
<evidence type="ECO:0000313" key="7">
    <source>
        <dbReference type="Proteomes" id="UP001564657"/>
    </source>
</evidence>
<keyword evidence="4" id="KW-1133">Transmembrane helix</keyword>
<evidence type="ECO:0000256" key="1">
    <source>
        <dbReference type="ARBA" id="ARBA00004370"/>
    </source>
</evidence>
<keyword evidence="2" id="KW-0812">Transmembrane</keyword>
<dbReference type="InterPro" id="IPR018303">
    <property type="entry name" value="ATPase_P-typ_P_site"/>
</dbReference>
<name>A0ABV4BSA2_9CLOT</name>
<dbReference type="InterPro" id="IPR023214">
    <property type="entry name" value="HAD_sf"/>
</dbReference>
<gene>
    <name evidence="6" type="ORF">AB8U03_10250</name>
</gene>
<keyword evidence="5" id="KW-0472">Membrane</keyword>
<dbReference type="PANTHER" id="PTHR43520:SF8">
    <property type="entry name" value="P-TYPE CU(+) TRANSPORTER"/>
    <property type="match status" value="1"/>
</dbReference>
<dbReference type="Gene3D" id="3.40.50.1000">
    <property type="entry name" value="HAD superfamily/HAD-like"/>
    <property type="match status" value="1"/>
</dbReference>
<evidence type="ECO:0000256" key="5">
    <source>
        <dbReference type="ARBA" id="ARBA00023136"/>
    </source>
</evidence>
<dbReference type="EMBL" id="JBGEWD010000009">
    <property type="protein sequence ID" value="MEY8000571.1"/>
    <property type="molecule type" value="Genomic_DNA"/>
</dbReference>
<dbReference type="Proteomes" id="UP001564657">
    <property type="component" value="Unassembled WGS sequence"/>
</dbReference>
<sequence length="77" mass="8399">MIFTAAVIVSTLAPVLKTQVVKADEVQAIRIGRAVENGILIKNGSKLEQACKIDTVVFDKTGTLTTGKSEITYDYRR</sequence>
<dbReference type="PROSITE" id="PS00154">
    <property type="entry name" value="ATPASE_E1_E2"/>
    <property type="match status" value="1"/>
</dbReference>
<comment type="subcellular location">
    <subcellularLocation>
        <location evidence="1">Membrane</location>
    </subcellularLocation>
</comment>
<keyword evidence="7" id="KW-1185">Reference proteome</keyword>
<evidence type="ECO:0000256" key="3">
    <source>
        <dbReference type="ARBA" id="ARBA00022967"/>
    </source>
</evidence>
<organism evidence="6 7">
    <name type="scientific">Clostridium moutaii</name>
    <dbReference type="NCBI Taxonomy" id="3240932"/>
    <lineage>
        <taxon>Bacteria</taxon>
        <taxon>Bacillati</taxon>
        <taxon>Bacillota</taxon>
        <taxon>Clostridia</taxon>
        <taxon>Eubacteriales</taxon>
        <taxon>Clostridiaceae</taxon>
        <taxon>Clostridium</taxon>
    </lineage>
</organism>
<evidence type="ECO:0000313" key="6">
    <source>
        <dbReference type="EMBL" id="MEY8000571.1"/>
    </source>
</evidence>
<evidence type="ECO:0000256" key="4">
    <source>
        <dbReference type="ARBA" id="ARBA00022989"/>
    </source>
</evidence>
<keyword evidence="3" id="KW-1278">Translocase</keyword>
<protein>
    <submittedName>
        <fullName evidence="6">Uncharacterized protein</fullName>
    </submittedName>
</protein>